<keyword evidence="1" id="KW-0812">Transmembrane</keyword>
<name>A0A974PVL2_9RHOO</name>
<organism evidence="2 3">
    <name type="scientific">Azospira restricta</name>
    <dbReference type="NCBI Taxonomy" id="404405"/>
    <lineage>
        <taxon>Bacteria</taxon>
        <taxon>Pseudomonadati</taxon>
        <taxon>Pseudomonadota</taxon>
        <taxon>Betaproteobacteria</taxon>
        <taxon>Rhodocyclales</taxon>
        <taxon>Rhodocyclaceae</taxon>
        <taxon>Azospira</taxon>
    </lineage>
</organism>
<keyword evidence="3" id="KW-1185">Reference proteome</keyword>
<dbReference type="KEGG" id="ares:IWH25_11015"/>
<dbReference type="RefSeq" id="WP_203385855.1">
    <property type="nucleotide sequence ID" value="NZ_CP064781.1"/>
</dbReference>
<feature type="transmembrane region" description="Helical" evidence="1">
    <location>
        <begin position="46"/>
        <end position="69"/>
    </location>
</feature>
<proteinExistence type="predicted"/>
<keyword evidence="1" id="KW-0472">Membrane</keyword>
<accession>A0A974PVL2</accession>
<evidence type="ECO:0000256" key="1">
    <source>
        <dbReference type="SAM" id="Phobius"/>
    </source>
</evidence>
<dbReference type="Proteomes" id="UP000663444">
    <property type="component" value="Chromosome"/>
</dbReference>
<evidence type="ECO:0000313" key="2">
    <source>
        <dbReference type="EMBL" id="QRJ62323.1"/>
    </source>
</evidence>
<evidence type="ECO:0000313" key="3">
    <source>
        <dbReference type="Proteomes" id="UP000663444"/>
    </source>
</evidence>
<gene>
    <name evidence="2" type="ORF">IWH25_11015</name>
</gene>
<reference evidence="2" key="1">
    <citation type="submission" date="2020-11" db="EMBL/GenBank/DDBJ databases">
        <title>Azospira restricta DSM 18626 genome sequence.</title>
        <authorList>
            <person name="Moe W.M."/>
        </authorList>
    </citation>
    <scope>NUCLEOTIDE SEQUENCE</scope>
    <source>
        <strain evidence="2">DSM 18626</strain>
    </source>
</reference>
<dbReference type="EMBL" id="CP064781">
    <property type="protein sequence ID" value="QRJ62323.1"/>
    <property type="molecule type" value="Genomic_DNA"/>
</dbReference>
<sequence>MRGRRFPFLTALGVGLTAGFGYPLVDLALACRVPVSEACVWGKAYLPLTLGVSAVVLGGPVTAVAYAMLRWRRRSRDDADRAATRPDREPTE</sequence>
<keyword evidence="1" id="KW-1133">Transmembrane helix</keyword>
<dbReference type="AlphaFoldDB" id="A0A974PVL2"/>
<protein>
    <submittedName>
        <fullName evidence="2">Uncharacterized protein</fullName>
    </submittedName>
</protein>